<gene>
    <name evidence="2" type="ORF">CDAUBV1_LOCUS14270</name>
</gene>
<accession>A0AAV2TQS8</accession>
<evidence type="ECO:0000313" key="2">
    <source>
        <dbReference type="EMBL" id="CAL5139236.1"/>
    </source>
</evidence>
<dbReference type="AlphaFoldDB" id="A0AAV2TQS8"/>
<comment type="caution">
    <text evidence="2">The sequence shown here is derived from an EMBL/GenBank/DDBJ whole genome shotgun (WGS) entry which is preliminary data.</text>
</comment>
<reference evidence="2" key="1">
    <citation type="submission" date="2024-06" db="EMBL/GenBank/DDBJ databases">
        <authorList>
            <person name="Liu X."/>
            <person name="Lenzi L."/>
            <person name="Haldenby T S."/>
            <person name="Uol C."/>
        </authorList>
    </citation>
    <scope>NUCLEOTIDE SEQUENCE</scope>
</reference>
<dbReference type="GO" id="GO:0032981">
    <property type="term" value="P:mitochondrial respiratory chain complex I assembly"/>
    <property type="evidence" value="ECO:0007669"/>
    <property type="project" value="InterPro"/>
</dbReference>
<evidence type="ECO:0000313" key="3">
    <source>
        <dbReference type="Proteomes" id="UP001497525"/>
    </source>
</evidence>
<dbReference type="EMBL" id="CAXLJL010000600">
    <property type="protein sequence ID" value="CAL5139236.1"/>
    <property type="molecule type" value="Genomic_DNA"/>
</dbReference>
<sequence length="223" mass="25390">MGKVMSTVRRFVVNFDVEDRAMKYLEKSKTMARAAPKHPGTKAPELDKTTLDTLFSPNRELDRRVDQFRIQSSPVKDGILPEGYDYVKESTRKLPQKTYGEDPRPTLPVDFGFVVPDVIPEGKLTMRQAVNLIKAFQTKQSTIEELAKANHLDEAKVTAIVEHFSLFVVPAKEYWIPQALLKQPEAEDQKLLDEPVEDIKEDEPLGGAAQHDRREALRGLQYE</sequence>
<dbReference type="Proteomes" id="UP001497525">
    <property type="component" value="Unassembled WGS sequence"/>
</dbReference>
<evidence type="ECO:0008006" key="4">
    <source>
        <dbReference type="Google" id="ProtNLM"/>
    </source>
</evidence>
<organism evidence="2 3">
    <name type="scientific">Calicophoron daubneyi</name>
    <name type="common">Rumen fluke</name>
    <name type="synonym">Paramphistomum daubneyi</name>
    <dbReference type="NCBI Taxonomy" id="300641"/>
    <lineage>
        <taxon>Eukaryota</taxon>
        <taxon>Metazoa</taxon>
        <taxon>Spiralia</taxon>
        <taxon>Lophotrochozoa</taxon>
        <taxon>Platyhelminthes</taxon>
        <taxon>Trematoda</taxon>
        <taxon>Digenea</taxon>
        <taxon>Plagiorchiida</taxon>
        <taxon>Pronocephalata</taxon>
        <taxon>Paramphistomoidea</taxon>
        <taxon>Paramphistomidae</taxon>
        <taxon>Calicophoron</taxon>
    </lineage>
</organism>
<proteinExistence type="predicted"/>
<evidence type="ECO:0000256" key="1">
    <source>
        <dbReference type="SAM" id="MobiDB-lite"/>
    </source>
</evidence>
<dbReference type="PANTHER" id="PTHR13338">
    <property type="entry name" value="UPF0240 PROTEIN"/>
    <property type="match status" value="1"/>
</dbReference>
<name>A0AAV2TQS8_CALDB</name>
<dbReference type="InterPro" id="IPR009622">
    <property type="entry name" value="NDUFAF4"/>
</dbReference>
<protein>
    <recommendedName>
        <fullName evidence="4">NADH dehydrogenase [ubiquinone] 1 alpha subcomplex assembly factor 4</fullName>
    </recommendedName>
</protein>
<dbReference type="PANTHER" id="PTHR13338:SF4">
    <property type="entry name" value="NADH DEHYDROGENASE [UBIQUINONE] 1 ALPHA SUBCOMPLEX ASSEMBLY FACTOR 4"/>
    <property type="match status" value="1"/>
</dbReference>
<dbReference type="Pfam" id="PF06784">
    <property type="entry name" value="UPF0240"/>
    <property type="match status" value="1"/>
</dbReference>
<feature type="region of interest" description="Disordered" evidence="1">
    <location>
        <begin position="187"/>
        <end position="223"/>
    </location>
</feature>
<dbReference type="GO" id="GO:0005739">
    <property type="term" value="C:mitochondrion"/>
    <property type="evidence" value="ECO:0007669"/>
    <property type="project" value="TreeGrafter"/>
</dbReference>